<gene>
    <name evidence="8" type="ORF">ACFSNC_25380</name>
</gene>
<evidence type="ECO:0000256" key="2">
    <source>
        <dbReference type="ARBA" id="ARBA00022475"/>
    </source>
</evidence>
<dbReference type="Gene3D" id="1.20.1720.10">
    <property type="entry name" value="Multidrug resistance protein D"/>
    <property type="match status" value="1"/>
</dbReference>
<dbReference type="InterPro" id="IPR036259">
    <property type="entry name" value="MFS_trans_sf"/>
</dbReference>
<comment type="subcellular location">
    <subcellularLocation>
        <location evidence="1">Cell membrane</location>
        <topology evidence="1">Multi-pass membrane protein</topology>
    </subcellularLocation>
</comment>
<evidence type="ECO:0000313" key="9">
    <source>
        <dbReference type="Proteomes" id="UP001597299"/>
    </source>
</evidence>
<evidence type="ECO:0000256" key="6">
    <source>
        <dbReference type="SAM" id="Phobius"/>
    </source>
</evidence>
<accession>A0ABW4Z524</accession>
<keyword evidence="3 6" id="KW-0812">Transmembrane</keyword>
<evidence type="ECO:0000313" key="8">
    <source>
        <dbReference type="EMBL" id="MFD2143722.1"/>
    </source>
</evidence>
<dbReference type="PANTHER" id="PTHR43124:SF10">
    <property type="entry name" value="PURINE EFFLUX PUMP PBUE"/>
    <property type="match status" value="1"/>
</dbReference>
<dbReference type="Proteomes" id="UP001597299">
    <property type="component" value="Unassembled WGS sequence"/>
</dbReference>
<dbReference type="InterPro" id="IPR020846">
    <property type="entry name" value="MFS_dom"/>
</dbReference>
<dbReference type="InterPro" id="IPR011701">
    <property type="entry name" value="MFS"/>
</dbReference>
<dbReference type="RefSeq" id="WP_246549625.1">
    <property type="nucleotide sequence ID" value="NZ_JBHUHD010000004.1"/>
</dbReference>
<evidence type="ECO:0000256" key="1">
    <source>
        <dbReference type="ARBA" id="ARBA00004651"/>
    </source>
</evidence>
<dbReference type="EMBL" id="JBHUHD010000004">
    <property type="protein sequence ID" value="MFD2143722.1"/>
    <property type="molecule type" value="Genomic_DNA"/>
</dbReference>
<keyword evidence="4 6" id="KW-1133">Transmembrane helix</keyword>
<organism evidence="8 9">
    <name type="scientific">Ancylobacter oerskovii</name>
    <dbReference type="NCBI Taxonomy" id="459519"/>
    <lineage>
        <taxon>Bacteria</taxon>
        <taxon>Pseudomonadati</taxon>
        <taxon>Pseudomonadota</taxon>
        <taxon>Alphaproteobacteria</taxon>
        <taxon>Hyphomicrobiales</taxon>
        <taxon>Xanthobacteraceae</taxon>
        <taxon>Ancylobacter</taxon>
    </lineage>
</organism>
<feature type="domain" description="Major facilitator superfamily (MFS) profile" evidence="7">
    <location>
        <begin position="1"/>
        <end position="104"/>
    </location>
</feature>
<dbReference type="PANTHER" id="PTHR43124">
    <property type="entry name" value="PURINE EFFLUX PUMP PBUE"/>
    <property type="match status" value="1"/>
</dbReference>
<dbReference type="Pfam" id="PF07690">
    <property type="entry name" value="MFS_1"/>
    <property type="match status" value="1"/>
</dbReference>
<dbReference type="SUPFAM" id="SSF103473">
    <property type="entry name" value="MFS general substrate transporter"/>
    <property type="match status" value="1"/>
</dbReference>
<proteinExistence type="predicted"/>
<comment type="caution">
    <text evidence="8">The sequence shown here is derived from an EMBL/GenBank/DDBJ whole genome shotgun (WGS) entry which is preliminary data.</text>
</comment>
<keyword evidence="9" id="KW-1185">Reference proteome</keyword>
<evidence type="ECO:0000256" key="5">
    <source>
        <dbReference type="ARBA" id="ARBA00023136"/>
    </source>
</evidence>
<dbReference type="PROSITE" id="PS50850">
    <property type="entry name" value="MFS"/>
    <property type="match status" value="1"/>
</dbReference>
<evidence type="ECO:0000256" key="4">
    <source>
        <dbReference type="ARBA" id="ARBA00022989"/>
    </source>
</evidence>
<reference evidence="9" key="1">
    <citation type="journal article" date="2019" name="Int. J. Syst. Evol. Microbiol.">
        <title>The Global Catalogue of Microorganisms (GCM) 10K type strain sequencing project: providing services to taxonomists for standard genome sequencing and annotation.</title>
        <authorList>
            <consortium name="The Broad Institute Genomics Platform"/>
            <consortium name="The Broad Institute Genome Sequencing Center for Infectious Disease"/>
            <person name="Wu L."/>
            <person name="Ma J."/>
        </authorList>
    </citation>
    <scope>NUCLEOTIDE SEQUENCE [LARGE SCALE GENOMIC DNA]</scope>
    <source>
        <strain evidence="9">CCM 7435</strain>
    </source>
</reference>
<feature type="transmembrane region" description="Helical" evidence="6">
    <location>
        <begin position="71"/>
        <end position="92"/>
    </location>
</feature>
<dbReference type="InterPro" id="IPR050189">
    <property type="entry name" value="MFS_Efflux_Transporters"/>
</dbReference>
<evidence type="ECO:0000256" key="3">
    <source>
        <dbReference type="ARBA" id="ARBA00022692"/>
    </source>
</evidence>
<protein>
    <submittedName>
        <fullName evidence="8">MFS transporter</fullName>
    </submittedName>
</protein>
<keyword evidence="2" id="KW-1003">Cell membrane</keyword>
<name>A0ABW4Z524_9HYPH</name>
<keyword evidence="5 6" id="KW-0472">Membrane</keyword>
<evidence type="ECO:0000259" key="7">
    <source>
        <dbReference type="PROSITE" id="PS50850"/>
    </source>
</evidence>
<sequence>MAEDFRMAVPTVALLVVLFTLVLALSSPLTTVASGRLPRRQVLLAAMSFFAIGNLTAALSSSFAVLMGARVLMAIGAGLYVPVANGLAGVIVPAQCSSPACCIR</sequence>
<feature type="transmembrane region" description="Helical" evidence="6">
    <location>
        <begin position="40"/>
        <end position="59"/>
    </location>
</feature>